<reference evidence="2 3" key="1">
    <citation type="journal article" date="2017" name="Sci. Rep.">
        <title>Revealing the Saline Adaptation Strategies of the Halophilic Bacterium Halomonas beimenensis through High-throughput Omics and Transposon Mutagenesis Approaches.</title>
        <authorList>
            <person name="Chen Y.H."/>
            <person name="Lin S.S."/>
            <person name="Shyu Y.T."/>
        </authorList>
    </citation>
    <scope>NUCLEOTIDE SEQUENCE [LARGE SCALE GENOMIC DNA]</scope>
    <source>
        <strain evidence="2 3">NTU-111</strain>
    </source>
</reference>
<organism evidence="2 3">
    <name type="scientific">Halomonas beimenensis</name>
    <dbReference type="NCBI Taxonomy" id="475662"/>
    <lineage>
        <taxon>Bacteria</taxon>
        <taxon>Pseudomonadati</taxon>
        <taxon>Pseudomonadota</taxon>
        <taxon>Gammaproteobacteria</taxon>
        <taxon>Oceanospirillales</taxon>
        <taxon>Halomonadaceae</taxon>
        <taxon>Halomonas</taxon>
    </lineage>
</organism>
<sequence length="67" mass="6496">MIPVAGDDATAGRSAPEANAVTLSLGANPSTGLRGGAVNPSLGATDAIHGVGPPLRPVPGASLRNQR</sequence>
<protein>
    <submittedName>
        <fullName evidence="2">Uncharacterized protein</fullName>
    </submittedName>
</protein>
<name>A0A291P9J1_9GAMM</name>
<accession>A0A291P9J1</accession>
<evidence type="ECO:0000313" key="2">
    <source>
        <dbReference type="EMBL" id="ATJ83545.1"/>
    </source>
</evidence>
<feature type="compositionally biased region" description="Polar residues" evidence="1">
    <location>
        <begin position="22"/>
        <end position="31"/>
    </location>
</feature>
<dbReference type="KEGG" id="hbe:BEI_2558"/>
<evidence type="ECO:0000313" key="3">
    <source>
        <dbReference type="Proteomes" id="UP000219993"/>
    </source>
</evidence>
<feature type="region of interest" description="Disordered" evidence="1">
    <location>
        <begin position="22"/>
        <end position="67"/>
    </location>
</feature>
<proteinExistence type="predicted"/>
<evidence type="ECO:0000256" key="1">
    <source>
        <dbReference type="SAM" id="MobiDB-lite"/>
    </source>
</evidence>
<dbReference type="Proteomes" id="UP000219993">
    <property type="component" value="Chromosome"/>
</dbReference>
<dbReference type="AlphaFoldDB" id="A0A291P9J1"/>
<gene>
    <name evidence="2" type="ORF">BEI_2558</name>
</gene>
<keyword evidence="3" id="KW-1185">Reference proteome</keyword>
<dbReference type="EMBL" id="CP021435">
    <property type="protein sequence ID" value="ATJ83545.1"/>
    <property type="molecule type" value="Genomic_DNA"/>
</dbReference>